<protein>
    <submittedName>
        <fullName evidence="2">Serine/threonine protein kinase</fullName>
    </submittedName>
</protein>
<proteinExistence type="predicted"/>
<keyword evidence="2" id="KW-0808">Transferase</keyword>
<sequence length="223" mass="24769">MDTIMELDELKSTWQALDRRLQQGNALNLQLLRDGKLDKARSHLRPLFWGQVAQIGFGALFVLLAAALWIGTRDLPASVLVSGIVVHAYGVACIVAAGITLGLMSGLDYAAPVLEIQKQLAKLRRFYVVSGMVVGLAWWLLWLPVIVVLAGFDGRDLLMQAPEFIWISALVGVGGLLATWWFHRWSRHASRPRLAQAMDDAVTGRSLRKAQRALDEIAQFEKE</sequence>
<feature type="transmembrane region" description="Helical" evidence="1">
    <location>
        <begin position="164"/>
        <end position="183"/>
    </location>
</feature>
<keyword evidence="1" id="KW-0472">Membrane</keyword>
<feature type="transmembrane region" description="Helical" evidence="1">
    <location>
        <begin position="77"/>
        <end position="105"/>
    </location>
</feature>
<accession>A0ABW2YPV0</accession>
<dbReference type="RefSeq" id="WP_386813628.1">
    <property type="nucleotide sequence ID" value="NZ_JBHTIH010000008.1"/>
</dbReference>
<organism evidence="2 3">
    <name type="scientific">Lysobacter koreensis</name>
    <dbReference type="NCBI Taxonomy" id="266122"/>
    <lineage>
        <taxon>Bacteria</taxon>
        <taxon>Pseudomonadati</taxon>
        <taxon>Pseudomonadota</taxon>
        <taxon>Gammaproteobacteria</taxon>
        <taxon>Lysobacterales</taxon>
        <taxon>Lysobacteraceae</taxon>
        <taxon>Lysobacter</taxon>
    </lineage>
</organism>
<feature type="transmembrane region" description="Helical" evidence="1">
    <location>
        <begin position="126"/>
        <end position="152"/>
    </location>
</feature>
<name>A0ABW2YPV0_9GAMM</name>
<dbReference type="GO" id="GO:0004674">
    <property type="term" value="F:protein serine/threonine kinase activity"/>
    <property type="evidence" value="ECO:0007669"/>
    <property type="project" value="UniProtKB-KW"/>
</dbReference>
<keyword evidence="2" id="KW-0723">Serine/threonine-protein kinase</keyword>
<keyword evidence="3" id="KW-1185">Reference proteome</keyword>
<comment type="caution">
    <text evidence="2">The sequence shown here is derived from an EMBL/GenBank/DDBJ whole genome shotgun (WGS) entry which is preliminary data.</text>
</comment>
<evidence type="ECO:0000313" key="3">
    <source>
        <dbReference type="Proteomes" id="UP001597090"/>
    </source>
</evidence>
<evidence type="ECO:0000256" key="1">
    <source>
        <dbReference type="SAM" id="Phobius"/>
    </source>
</evidence>
<dbReference type="EMBL" id="JBHTIH010000008">
    <property type="protein sequence ID" value="MFD0740483.1"/>
    <property type="molecule type" value="Genomic_DNA"/>
</dbReference>
<dbReference type="Proteomes" id="UP001597090">
    <property type="component" value="Unassembled WGS sequence"/>
</dbReference>
<reference evidence="3" key="1">
    <citation type="journal article" date="2019" name="Int. J. Syst. Evol. Microbiol.">
        <title>The Global Catalogue of Microorganisms (GCM) 10K type strain sequencing project: providing services to taxonomists for standard genome sequencing and annotation.</title>
        <authorList>
            <consortium name="The Broad Institute Genomics Platform"/>
            <consortium name="The Broad Institute Genome Sequencing Center for Infectious Disease"/>
            <person name="Wu L."/>
            <person name="Ma J."/>
        </authorList>
    </citation>
    <scope>NUCLEOTIDE SEQUENCE [LARGE SCALE GENOMIC DNA]</scope>
    <source>
        <strain evidence="3">CCUG 55491</strain>
    </source>
</reference>
<keyword evidence="2" id="KW-0418">Kinase</keyword>
<keyword evidence="1" id="KW-0812">Transmembrane</keyword>
<keyword evidence="1" id="KW-1133">Transmembrane helix</keyword>
<feature type="transmembrane region" description="Helical" evidence="1">
    <location>
        <begin position="47"/>
        <end position="71"/>
    </location>
</feature>
<evidence type="ECO:0000313" key="2">
    <source>
        <dbReference type="EMBL" id="MFD0740483.1"/>
    </source>
</evidence>
<gene>
    <name evidence="2" type="ORF">ACFQZQ_14455</name>
</gene>